<name>A0A1T5GHK8_9SPHN</name>
<dbReference type="OrthoDB" id="110167at2"/>
<proteinExistence type="predicted"/>
<dbReference type="PRINTS" id="PR00032">
    <property type="entry name" value="HTHARAC"/>
</dbReference>
<evidence type="ECO:0000259" key="4">
    <source>
        <dbReference type="PROSITE" id="PS01124"/>
    </source>
</evidence>
<dbReference type="InterPro" id="IPR050204">
    <property type="entry name" value="AraC_XylS_family_regulators"/>
</dbReference>
<dbReference type="EMBL" id="FUYM01000015">
    <property type="protein sequence ID" value="SKC07898.1"/>
    <property type="molecule type" value="Genomic_DNA"/>
</dbReference>
<dbReference type="Pfam" id="PF12833">
    <property type="entry name" value="HTH_18"/>
    <property type="match status" value="1"/>
</dbReference>
<reference evidence="6" key="1">
    <citation type="submission" date="2017-02" db="EMBL/GenBank/DDBJ databases">
        <authorList>
            <person name="Varghese N."/>
            <person name="Submissions S."/>
        </authorList>
    </citation>
    <scope>NUCLEOTIDE SEQUENCE [LARGE SCALE GENOMIC DNA]</scope>
    <source>
        <strain evidence="6">UM2</strain>
    </source>
</reference>
<dbReference type="InterPro" id="IPR037923">
    <property type="entry name" value="HTH-like"/>
</dbReference>
<protein>
    <submittedName>
        <fullName evidence="5">Transcriptional regulator, AraC family</fullName>
    </submittedName>
</protein>
<dbReference type="InterPro" id="IPR018060">
    <property type="entry name" value="HTH_AraC"/>
</dbReference>
<dbReference type="PANTHER" id="PTHR46796">
    <property type="entry name" value="HTH-TYPE TRANSCRIPTIONAL ACTIVATOR RHAS-RELATED"/>
    <property type="match status" value="1"/>
</dbReference>
<organism evidence="5 6">
    <name type="scientific">Rhizorhabdus histidinilytica</name>
    <dbReference type="NCBI Taxonomy" id="439228"/>
    <lineage>
        <taxon>Bacteria</taxon>
        <taxon>Pseudomonadati</taxon>
        <taxon>Pseudomonadota</taxon>
        <taxon>Alphaproteobacteria</taxon>
        <taxon>Sphingomonadales</taxon>
        <taxon>Sphingomonadaceae</taxon>
        <taxon>Rhizorhabdus</taxon>
    </lineage>
</organism>
<dbReference type="SUPFAM" id="SSF51215">
    <property type="entry name" value="Regulatory protein AraC"/>
    <property type="match status" value="1"/>
</dbReference>
<keyword evidence="6" id="KW-1185">Reference proteome</keyword>
<dbReference type="Proteomes" id="UP000189818">
    <property type="component" value="Unassembled WGS sequence"/>
</dbReference>
<dbReference type="STRING" id="439228.SAMN06295920_1153"/>
<dbReference type="RefSeq" id="WP_079650662.1">
    <property type="nucleotide sequence ID" value="NZ_FUYM01000015.1"/>
</dbReference>
<evidence type="ECO:0000256" key="3">
    <source>
        <dbReference type="ARBA" id="ARBA00023163"/>
    </source>
</evidence>
<dbReference type="PROSITE" id="PS01124">
    <property type="entry name" value="HTH_ARAC_FAMILY_2"/>
    <property type="match status" value="1"/>
</dbReference>
<keyword evidence="2" id="KW-0238">DNA-binding</keyword>
<accession>A0A1T5GHK8</accession>
<dbReference type="PANTHER" id="PTHR46796:SF6">
    <property type="entry name" value="ARAC SUBFAMILY"/>
    <property type="match status" value="1"/>
</dbReference>
<dbReference type="SMART" id="SM00342">
    <property type="entry name" value="HTH_ARAC"/>
    <property type="match status" value="1"/>
</dbReference>
<evidence type="ECO:0000256" key="1">
    <source>
        <dbReference type="ARBA" id="ARBA00023015"/>
    </source>
</evidence>
<evidence type="ECO:0000313" key="5">
    <source>
        <dbReference type="EMBL" id="SKC07898.1"/>
    </source>
</evidence>
<dbReference type="InterPro" id="IPR009057">
    <property type="entry name" value="Homeodomain-like_sf"/>
</dbReference>
<evidence type="ECO:0000313" key="6">
    <source>
        <dbReference type="Proteomes" id="UP000189818"/>
    </source>
</evidence>
<evidence type="ECO:0000256" key="2">
    <source>
        <dbReference type="ARBA" id="ARBA00023125"/>
    </source>
</evidence>
<dbReference type="GO" id="GO:0043565">
    <property type="term" value="F:sequence-specific DNA binding"/>
    <property type="evidence" value="ECO:0007669"/>
    <property type="project" value="InterPro"/>
</dbReference>
<keyword evidence="1" id="KW-0805">Transcription regulation</keyword>
<feature type="domain" description="HTH araC/xylS-type" evidence="4">
    <location>
        <begin position="197"/>
        <end position="295"/>
    </location>
</feature>
<dbReference type="AlphaFoldDB" id="A0A1T5GHK8"/>
<dbReference type="GO" id="GO:0003700">
    <property type="term" value="F:DNA-binding transcription factor activity"/>
    <property type="evidence" value="ECO:0007669"/>
    <property type="project" value="InterPro"/>
</dbReference>
<keyword evidence="3" id="KW-0804">Transcription</keyword>
<dbReference type="SUPFAM" id="SSF46689">
    <property type="entry name" value="Homeodomain-like"/>
    <property type="match status" value="2"/>
</dbReference>
<dbReference type="InterPro" id="IPR020449">
    <property type="entry name" value="Tscrpt_reg_AraC-type_HTH"/>
</dbReference>
<dbReference type="Gene3D" id="1.10.10.60">
    <property type="entry name" value="Homeodomain-like"/>
    <property type="match status" value="2"/>
</dbReference>
<gene>
    <name evidence="5" type="ORF">SAMN06295920_1153</name>
</gene>
<sequence length="296" mass="33779">MSAKAGFDWYGDLPAGVECLRRCYSESRRSVSYFIHRLDRETATIKDQSNDPVISLSINPNGVVDRAVEGQWERAELLQASLTLTPAFLRCDWRWTGEPLDIFDVYLPYELMQAAWAEHFKGDPARVNLQAKLVFDDPSILLLMQSILSTILSPRPISAFLMETITSHLISSLLCSENGAIVVRPAARSVLSSPVLQRVKDYVEAHIAEDISLDMLAREAGVSRFHFIRLFKDSVGMTPHAYLIERRMVRACNLLMHTKQSIGEISVNCGFEDPSYFAARFRRLYRMCPREFRKRL</sequence>